<name>A0A9W6GN81_9FUSO</name>
<reference evidence="4" key="1">
    <citation type="submission" date="2022-12" db="EMBL/GenBank/DDBJ databases">
        <title>Reference genome sequencing for broad-spectrum identification of bacterial and archaeal isolates by mass spectrometry.</title>
        <authorList>
            <person name="Sekiguchi Y."/>
            <person name="Tourlousse D.M."/>
        </authorList>
    </citation>
    <scope>NUCLEOTIDE SEQUENCE</scope>
    <source>
        <strain evidence="4">10succ1</strain>
    </source>
</reference>
<dbReference type="AlphaFoldDB" id="A0A9W6GN81"/>
<evidence type="ECO:0000256" key="3">
    <source>
        <dbReference type="ARBA" id="ARBA00022723"/>
    </source>
</evidence>
<dbReference type="RefSeq" id="WP_281836161.1">
    <property type="nucleotide sequence ID" value="NZ_BSDY01000010.1"/>
</dbReference>
<dbReference type="Gene3D" id="3.90.550.10">
    <property type="entry name" value="Spore Coat Polysaccharide Biosynthesis Protein SpsA, Chain A"/>
    <property type="match status" value="1"/>
</dbReference>
<dbReference type="PANTHER" id="PTHR13778:SF47">
    <property type="entry name" value="LIPOPOLYSACCHARIDE 1,3-GALACTOSYLTRANSFERASE"/>
    <property type="match status" value="1"/>
</dbReference>
<dbReference type="EMBL" id="BSDY01000010">
    <property type="protein sequence ID" value="GLI56796.1"/>
    <property type="molecule type" value="Genomic_DNA"/>
</dbReference>
<dbReference type="SUPFAM" id="SSF53448">
    <property type="entry name" value="Nucleotide-diphospho-sugar transferases"/>
    <property type="match status" value="1"/>
</dbReference>
<evidence type="ECO:0000313" key="5">
    <source>
        <dbReference type="Proteomes" id="UP001144471"/>
    </source>
</evidence>
<organism evidence="4 5">
    <name type="scientific">Propionigenium maris DSM 9537</name>
    <dbReference type="NCBI Taxonomy" id="1123000"/>
    <lineage>
        <taxon>Bacteria</taxon>
        <taxon>Fusobacteriati</taxon>
        <taxon>Fusobacteriota</taxon>
        <taxon>Fusobacteriia</taxon>
        <taxon>Fusobacteriales</taxon>
        <taxon>Fusobacteriaceae</taxon>
        <taxon>Propionigenium</taxon>
    </lineage>
</organism>
<dbReference type="GO" id="GO:0046872">
    <property type="term" value="F:metal ion binding"/>
    <property type="evidence" value="ECO:0007669"/>
    <property type="project" value="UniProtKB-KW"/>
</dbReference>
<protein>
    <recommendedName>
        <fullName evidence="6">Lipopolysaccharide biosynthesis protein, LPS:glycosyltransferase</fullName>
    </recommendedName>
</protein>
<keyword evidence="1" id="KW-0328">Glycosyltransferase</keyword>
<evidence type="ECO:0000256" key="1">
    <source>
        <dbReference type="ARBA" id="ARBA00022676"/>
    </source>
</evidence>
<keyword evidence="2" id="KW-0808">Transferase</keyword>
<accession>A0A9W6GN81</accession>
<dbReference type="InterPro" id="IPR029044">
    <property type="entry name" value="Nucleotide-diphossugar_trans"/>
</dbReference>
<keyword evidence="3" id="KW-0479">Metal-binding</keyword>
<dbReference type="CDD" id="cd04194">
    <property type="entry name" value="GT8_A4GalT_like"/>
    <property type="match status" value="1"/>
</dbReference>
<gene>
    <name evidence="4" type="ORF">PM10SUCC1_23100</name>
</gene>
<dbReference type="InterPro" id="IPR002495">
    <property type="entry name" value="Glyco_trans_8"/>
</dbReference>
<dbReference type="InterPro" id="IPR050748">
    <property type="entry name" value="Glycosyltrans_8_dom-fam"/>
</dbReference>
<keyword evidence="5" id="KW-1185">Reference proteome</keyword>
<evidence type="ECO:0008006" key="6">
    <source>
        <dbReference type="Google" id="ProtNLM"/>
    </source>
</evidence>
<evidence type="ECO:0000256" key="2">
    <source>
        <dbReference type="ARBA" id="ARBA00022679"/>
    </source>
</evidence>
<dbReference type="Proteomes" id="UP001144471">
    <property type="component" value="Unassembled WGS sequence"/>
</dbReference>
<sequence length="308" mass="35981">MDIFFSVDKNYLPYLYITIHSILKNADIEDKFNFYILQNDFSIEDKRAFNKLLNTYDFSIEFLDICTEKLEKCRPEGYHLPLPTFYRYLIPELKPELPKAIYLDVDILVKGSLKNLWKTDISDYMFAAVEDFYYLSKADYKEMIGLEQSSSYFNAGILLMNLRKMSNDDTGLKLIKSSIDNISVFKLGDQDALNKVCEGQILKVSADFNYQASMIKNCKKKLKHKKSHIIIHNLGPDKKYIYNIFYTKGLDFEYKILGLKVYIKSLPSILRVKRSELFSLIRNTPIIGELIYLNYKNIKSKLVTVKQG</sequence>
<proteinExistence type="predicted"/>
<dbReference type="PANTHER" id="PTHR13778">
    <property type="entry name" value="GLYCOSYLTRANSFERASE 8 DOMAIN-CONTAINING PROTEIN"/>
    <property type="match status" value="1"/>
</dbReference>
<dbReference type="GO" id="GO:0016757">
    <property type="term" value="F:glycosyltransferase activity"/>
    <property type="evidence" value="ECO:0007669"/>
    <property type="project" value="UniProtKB-KW"/>
</dbReference>
<comment type="caution">
    <text evidence="4">The sequence shown here is derived from an EMBL/GenBank/DDBJ whole genome shotgun (WGS) entry which is preliminary data.</text>
</comment>
<evidence type="ECO:0000313" key="4">
    <source>
        <dbReference type="EMBL" id="GLI56796.1"/>
    </source>
</evidence>
<dbReference type="Pfam" id="PF01501">
    <property type="entry name" value="Glyco_transf_8"/>
    <property type="match status" value="1"/>
</dbReference>